<dbReference type="InterPro" id="IPR043502">
    <property type="entry name" value="DNA/RNA_pol_sf"/>
</dbReference>
<dbReference type="FunFam" id="3.10.20.370:FF:000001">
    <property type="entry name" value="Retrovirus-related Pol polyprotein from transposon 17.6-like protein"/>
    <property type="match status" value="1"/>
</dbReference>
<feature type="region of interest" description="Disordered" evidence="7">
    <location>
        <begin position="222"/>
        <end position="264"/>
    </location>
</feature>
<evidence type="ECO:0000256" key="4">
    <source>
        <dbReference type="ARBA" id="ARBA00022759"/>
    </source>
</evidence>
<evidence type="ECO:0000313" key="9">
    <source>
        <dbReference type="EMBL" id="GMF57621.1"/>
    </source>
</evidence>
<dbReference type="GO" id="GO:0003964">
    <property type="term" value="F:RNA-directed DNA polymerase activity"/>
    <property type="evidence" value="ECO:0007669"/>
    <property type="project" value="UniProtKB-KW"/>
</dbReference>
<keyword evidence="4" id="KW-0255">Endonuclease</keyword>
<evidence type="ECO:0000256" key="5">
    <source>
        <dbReference type="ARBA" id="ARBA00022801"/>
    </source>
</evidence>
<keyword evidence="10" id="KW-1185">Reference proteome</keyword>
<keyword evidence="6" id="KW-0695">RNA-directed DNA polymerase</keyword>
<sequence length="567" mass="64091">MFAAESMEYIGHVLMTAASKIGRGACLMQDQGRGWQPIAYASNVNSEAEAKYSITELECLAVVWAVMLFRPYVYGRRFKIVTDHAALKWLMTRPELAGRLHRWSLTLQEYEFETVYRAGATNAVADALSRTPVPVLIATGRRPRRHDEQEDGRELLVDETPVASTRLWTRAARRRAEAAAEAEARTAAIPSEQPASADSTGLATVITETRNDAGYGGEIVTPLTKVRQQRPEPSEGTTTAQPQRTKRAADKAIPGKPAAADDCRSVNRPVRQERVVDDEIGADPTLQLTDDEIIAAQRRAKISGRRIVWPRSWRVNDKMTSVWVQCAVYAYNSAQHSTVGLTPNELMMGRRLRPPNELLRRTAVTEAGELVQTHARLVAPLEKAHEYAERARQKEKQRQAKYYDRNARQQRTFQVGDRVWVYNPPREPKPTKFVHQAAEDIDAQLVEEENTQTDDVRRQRRLYEQRRALVTRRWADDYRNEVAKQQVIRPAVQTEVLDWWGCGGDEDATEPGNMCSSMNSNQLMMDDGALQRRQECSLPKMGDDRDDGSVSKRTTSTTTTGESWKTL</sequence>
<dbReference type="PANTHER" id="PTHR37984:SF5">
    <property type="entry name" value="PROTEIN NYNRIN-LIKE"/>
    <property type="match status" value="1"/>
</dbReference>
<evidence type="ECO:0000256" key="7">
    <source>
        <dbReference type="SAM" id="MobiDB-lite"/>
    </source>
</evidence>
<dbReference type="AlphaFoldDB" id="A0A9W6YBA1"/>
<dbReference type="GO" id="GO:0016787">
    <property type="term" value="F:hydrolase activity"/>
    <property type="evidence" value="ECO:0007669"/>
    <property type="project" value="UniProtKB-KW"/>
</dbReference>
<dbReference type="PANTHER" id="PTHR37984">
    <property type="entry name" value="PROTEIN CBG26694"/>
    <property type="match status" value="1"/>
</dbReference>
<protein>
    <submittedName>
        <fullName evidence="9">Unnamed protein product</fullName>
    </submittedName>
</protein>
<keyword evidence="1" id="KW-0808">Transferase</keyword>
<gene>
    <name evidence="9" type="ORF">Pfra01_002462400</name>
</gene>
<name>A0A9W6YBA1_9STRA</name>
<feature type="region of interest" description="Disordered" evidence="7">
    <location>
        <begin position="538"/>
        <end position="567"/>
    </location>
</feature>
<evidence type="ECO:0000259" key="8">
    <source>
        <dbReference type="Pfam" id="PF17917"/>
    </source>
</evidence>
<dbReference type="Pfam" id="PF17917">
    <property type="entry name" value="RT_RNaseH"/>
    <property type="match status" value="1"/>
</dbReference>
<organism evidence="9 10">
    <name type="scientific">Phytophthora fragariaefolia</name>
    <dbReference type="NCBI Taxonomy" id="1490495"/>
    <lineage>
        <taxon>Eukaryota</taxon>
        <taxon>Sar</taxon>
        <taxon>Stramenopiles</taxon>
        <taxon>Oomycota</taxon>
        <taxon>Peronosporomycetes</taxon>
        <taxon>Peronosporales</taxon>
        <taxon>Peronosporaceae</taxon>
        <taxon>Phytophthora</taxon>
    </lineage>
</organism>
<evidence type="ECO:0000313" key="10">
    <source>
        <dbReference type="Proteomes" id="UP001165121"/>
    </source>
</evidence>
<dbReference type="InterPro" id="IPR041373">
    <property type="entry name" value="RT_RNaseH"/>
</dbReference>
<dbReference type="OrthoDB" id="417598at2759"/>
<dbReference type="InterPro" id="IPR050951">
    <property type="entry name" value="Retrovirus_Pol_polyprotein"/>
</dbReference>
<evidence type="ECO:0000256" key="3">
    <source>
        <dbReference type="ARBA" id="ARBA00022722"/>
    </source>
</evidence>
<evidence type="ECO:0000256" key="1">
    <source>
        <dbReference type="ARBA" id="ARBA00022679"/>
    </source>
</evidence>
<comment type="caution">
    <text evidence="9">The sequence shown here is derived from an EMBL/GenBank/DDBJ whole genome shotgun (WGS) entry which is preliminary data.</text>
</comment>
<dbReference type="CDD" id="cd09274">
    <property type="entry name" value="RNase_HI_RT_Ty3"/>
    <property type="match status" value="1"/>
</dbReference>
<keyword evidence="5" id="KW-0378">Hydrolase</keyword>
<reference evidence="9" key="1">
    <citation type="submission" date="2023-04" db="EMBL/GenBank/DDBJ databases">
        <title>Phytophthora fragariaefolia NBRC 109709.</title>
        <authorList>
            <person name="Ichikawa N."/>
            <person name="Sato H."/>
            <person name="Tonouchi N."/>
        </authorList>
    </citation>
    <scope>NUCLEOTIDE SEQUENCE</scope>
    <source>
        <strain evidence="9">NBRC 109709</strain>
    </source>
</reference>
<evidence type="ECO:0000256" key="2">
    <source>
        <dbReference type="ARBA" id="ARBA00022695"/>
    </source>
</evidence>
<dbReference type="Gene3D" id="3.10.20.370">
    <property type="match status" value="1"/>
</dbReference>
<feature type="compositionally biased region" description="Basic and acidic residues" evidence="7">
    <location>
        <begin position="538"/>
        <end position="550"/>
    </location>
</feature>
<proteinExistence type="predicted"/>
<dbReference type="Proteomes" id="UP001165121">
    <property type="component" value="Unassembled WGS sequence"/>
</dbReference>
<keyword evidence="2" id="KW-0548">Nucleotidyltransferase</keyword>
<keyword evidence="3" id="KW-0540">Nuclease</keyword>
<accession>A0A9W6YBA1</accession>
<evidence type="ECO:0000256" key="6">
    <source>
        <dbReference type="ARBA" id="ARBA00022918"/>
    </source>
</evidence>
<dbReference type="EMBL" id="BSXT01004377">
    <property type="protein sequence ID" value="GMF57621.1"/>
    <property type="molecule type" value="Genomic_DNA"/>
</dbReference>
<dbReference type="GO" id="GO:0004519">
    <property type="term" value="F:endonuclease activity"/>
    <property type="evidence" value="ECO:0007669"/>
    <property type="project" value="UniProtKB-KW"/>
</dbReference>
<dbReference type="SUPFAM" id="SSF56672">
    <property type="entry name" value="DNA/RNA polymerases"/>
    <property type="match status" value="1"/>
</dbReference>
<feature type="domain" description="Reverse transcriptase RNase H-like" evidence="8">
    <location>
        <begin position="13"/>
        <end position="110"/>
    </location>
</feature>